<evidence type="ECO:0000313" key="3">
    <source>
        <dbReference type="Proteomes" id="UP000676194"/>
    </source>
</evidence>
<dbReference type="RefSeq" id="WP_213498986.1">
    <property type="nucleotide sequence ID" value="NZ_CP074694.1"/>
</dbReference>
<keyword evidence="3" id="KW-1185">Reference proteome</keyword>
<feature type="chain" id="PRO_5034849633" description="Cytochrome c domain-containing protein" evidence="1">
    <location>
        <begin position="23"/>
        <end position="592"/>
    </location>
</feature>
<proteinExistence type="predicted"/>
<keyword evidence="1" id="KW-0732">Signal</keyword>
<feature type="signal peptide" evidence="1">
    <location>
        <begin position="1"/>
        <end position="22"/>
    </location>
</feature>
<evidence type="ECO:0000256" key="1">
    <source>
        <dbReference type="SAM" id="SignalP"/>
    </source>
</evidence>
<name>A0A8E6BBU3_9BACT</name>
<evidence type="ECO:0008006" key="4">
    <source>
        <dbReference type="Google" id="ProtNLM"/>
    </source>
</evidence>
<dbReference type="KEGG" id="tsph:KIH39_08920"/>
<dbReference type="EMBL" id="CP074694">
    <property type="protein sequence ID" value="QVL34010.1"/>
    <property type="molecule type" value="Genomic_DNA"/>
</dbReference>
<gene>
    <name evidence="2" type="ORF">KIH39_08920</name>
</gene>
<evidence type="ECO:0000313" key="2">
    <source>
        <dbReference type="EMBL" id="QVL34010.1"/>
    </source>
</evidence>
<protein>
    <recommendedName>
        <fullName evidence="4">Cytochrome c domain-containing protein</fullName>
    </recommendedName>
</protein>
<reference evidence="2" key="1">
    <citation type="submission" date="2021-05" db="EMBL/GenBank/DDBJ databases">
        <title>Complete genome sequence of the cellulolytic planctomycete Telmatocola sphagniphila SP2T and characterization of the first cellulase from planctomycetes.</title>
        <authorList>
            <person name="Rakitin A.L."/>
            <person name="Beletsky A.V."/>
            <person name="Naumoff D.G."/>
            <person name="Kulichevskaya I.S."/>
            <person name="Mardanov A.V."/>
            <person name="Ravin N.V."/>
            <person name="Dedysh S.N."/>
        </authorList>
    </citation>
    <scope>NUCLEOTIDE SEQUENCE</scope>
    <source>
        <strain evidence="2">SP2T</strain>
    </source>
</reference>
<organism evidence="2 3">
    <name type="scientific">Telmatocola sphagniphila</name>
    <dbReference type="NCBI Taxonomy" id="1123043"/>
    <lineage>
        <taxon>Bacteria</taxon>
        <taxon>Pseudomonadati</taxon>
        <taxon>Planctomycetota</taxon>
        <taxon>Planctomycetia</taxon>
        <taxon>Gemmatales</taxon>
        <taxon>Gemmataceae</taxon>
    </lineage>
</organism>
<accession>A0A8E6BBU3</accession>
<dbReference type="AlphaFoldDB" id="A0A8E6BBU3"/>
<sequence>MKVFLIFSGLLTSVTLVSPIHADEKTDLAAQAYEVIAKHCLRCHKGPGSEGGIANFGSIADLQAPRGKKAALIVAGKPEESRLYQRLAIDGDMPPEEALRATGKPTEEEKAILKKWIEASAPPFTNSAKQRNFITLADELTAIREALQKADREDRPYLRFFTLTHLYNDKTIPDAKLKLIRAALSKALNSLSLKPTIVLPVAVNSAETVYAVDIRRLDWDTRHLWNRILEYYPYGLLYTKYPDPTIRRLAEDVEDLSKAQIPVLRADWFVATALRPPLYHLLLDIPENALRLEQRVGVNVAANFESDKLTRAGFSRSGVSAQNRLVERHDSNQGVYWKSYDFKPETGRGRLIRFPLGPLNLYPKGRHPFENQAFSHDGGEIIFSLPNKLHAYMLVDGKNKRIDEGPISVVGDSKKTAGTSAIVNGISCMACHTKGMIELKDYVRDNAAVFGRADEKVRKLYLEPKKMDELIKQDQEQYLSSLEKAVGPFLKIGPDANKSISDLSEPCSYVIMTYRSSSDAYLTLDRIASELYLKNGEELKAKVGARKFKELGLASMLTQPDAVITRLEWEAVDGYSLMQEMGKELGGLPIGK</sequence>
<dbReference type="Proteomes" id="UP000676194">
    <property type="component" value="Chromosome"/>
</dbReference>